<dbReference type="RefSeq" id="WP_203384141.1">
    <property type="nucleotide sequence ID" value="NZ_JAENHP010000044.1"/>
</dbReference>
<name>A0ABS2AV92_9ACTN</name>
<dbReference type="Proteomes" id="UP000632138">
    <property type="component" value="Unassembled WGS sequence"/>
</dbReference>
<comment type="caution">
    <text evidence="1">The sequence shown here is derived from an EMBL/GenBank/DDBJ whole genome shotgun (WGS) entry which is preliminary data.</text>
</comment>
<reference evidence="1 2" key="1">
    <citation type="submission" date="2021-01" db="EMBL/GenBank/DDBJ databases">
        <title>Actinoplanes sp. nov. LDG1-06 isolated from lichen.</title>
        <authorList>
            <person name="Saeng-In P."/>
            <person name="Phongsopitanun W."/>
            <person name="Kanchanasin P."/>
            <person name="Yuki M."/>
            <person name="Kudo T."/>
            <person name="Ohkuma M."/>
            <person name="Tanasupawat S."/>
        </authorList>
    </citation>
    <scope>NUCLEOTIDE SEQUENCE [LARGE SCALE GENOMIC DNA]</scope>
    <source>
        <strain evidence="1 2">LDG1-06</strain>
    </source>
</reference>
<keyword evidence="2" id="KW-1185">Reference proteome</keyword>
<protein>
    <submittedName>
        <fullName evidence="1">Uncharacterized protein</fullName>
    </submittedName>
</protein>
<sequence>MLADTERYSMDYGFVVGPGGEFAIENGVSQVALHRSVAGWIEALALEWSAAHCSPRIVTIHGEAVDDLDLTGFEPFDEVAGVSDTWWRRGDTVVAVRCGEALLFGHPASRSATLYEGIVEAPIYLDY</sequence>
<organism evidence="1 2">
    <name type="scientific">Paractinoplanes ovalisporus</name>
    <dbReference type="NCBI Taxonomy" id="2810368"/>
    <lineage>
        <taxon>Bacteria</taxon>
        <taxon>Bacillati</taxon>
        <taxon>Actinomycetota</taxon>
        <taxon>Actinomycetes</taxon>
        <taxon>Micromonosporales</taxon>
        <taxon>Micromonosporaceae</taxon>
        <taxon>Paractinoplanes</taxon>
    </lineage>
</organism>
<accession>A0ABS2AV92</accession>
<evidence type="ECO:0000313" key="1">
    <source>
        <dbReference type="EMBL" id="MBM2623790.1"/>
    </source>
</evidence>
<proteinExistence type="predicted"/>
<evidence type="ECO:0000313" key="2">
    <source>
        <dbReference type="Proteomes" id="UP000632138"/>
    </source>
</evidence>
<dbReference type="EMBL" id="JAENHP010000044">
    <property type="protein sequence ID" value="MBM2623790.1"/>
    <property type="molecule type" value="Genomic_DNA"/>
</dbReference>
<gene>
    <name evidence="1" type="ORF">JIG36_50710</name>
</gene>